<accession>A0AA36NDG9</accession>
<sequence>MYDPAGMLVALAGLSANDAQADALETKLLAFEPLIAAPLRTEAMKAEGGGEGGRSPG</sequence>
<keyword evidence="2" id="KW-1185">Reference proteome</keyword>
<dbReference type="Proteomes" id="UP001178507">
    <property type="component" value="Unassembled WGS sequence"/>
</dbReference>
<evidence type="ECO:0000313" key="2">
    <source>
        <dbReference type="Proteomes" id="UP001178507"/>
    </source>
</evidence>
<protein>
    <submittedName>
        <fullName evidence="1">Uncharacterized protein</fullName>
    </submittedName>
</protein>
<evidence type="ECO:0000313" key="1">
    <source>
        <dbReference type="EMBL" id="CAJ1408470.1"/>
    </source>
</evidence>
<name>A0AA36NDG9_9DINO</name>
<dbReference type="AlphaFoldDB" id="A0AA36NDG9"/>
<dbReference type="EMBL" id="CAUJNA010003722">
    <property type="protein sequence ID" value="CAJ1408470.1"/>
    <property type="molecule type" value="Genomic_DNA"/>
</dbReference>
<reference evidence="1" key="1">
    <citation type="submission" date="2023-08" db="EMBL/GenBank/DDBJ databases">
        <authorList>
            <person name="Chen Y."/>
            <person name="Shah S."/>
            <person name="Dougan E. K."/>
            <person name="Thang M."/>
            <person name="Chan C."/>
        </authorList>
    </citation>
    <scope>NUCLEOTIDE SEQUENCE</scope>
</reference>
<comment type="caution">
    <text evidence="1">The sequence shown here is derived from an EMBL/GenBank/DDBJ whole genome shotgun (WGS) entry which is preliminary data.</text>
</comment>
<proteinExistence type="predicted"/>
<gene>
    <name evidence="1" type="ORF">EVOR1521_LOCUS29873</name>
</gene>
<organism evidence="1 2">
    <name type="scientific">Effrenium voratum</name>
    <dbReference type="NCBI Taxonomy" id="2562239"/>
    <lineage>
        <taxon>Eukaryota</taxon>
        <taxon>Sar</taxon>
        <taxon>Alveolata</taxon>
        <taxon>Dinophyceae</taxon>
        <taxon>Suessiales</taxon>
        <taxon>Symbiodiniaceae</taxon>
        <taxon>Effrenium</taxon>
    </lineage>
</organism>